<name>A0ABU1YT79_ROSSA</name>
<evidence type="ECO:0000256" key="3">
    <source>
        <dbReference type="ARBA" id="ARBA00022679"/>
    </source>
</evidence>
<evidence type="ECO:0000256" key="2">
    <source>
        <dbReference type="ARBA" id="ARBA00006464"/>
    </source>
</evidence>
<feature type="transmembrane region" description="Helical" evidence="7">
    <location>
        <begin position="16"/>
        <end position="35"/>
    </location>
</feature>
<dbReference type="InterPro" id="IPR017475">
    <property type="entry name" value="EPS_sugar_tfrase"/>
</dbReference>
<keyword evidence="10" id="KW-1185">Reference proteome</keyword>
<dbReference type="EMBL" id="JAVDXU010000003">
    <property type="protein sequence ID" value="MDR7271181.1"/>
    <property type="molecule type" value="Genomic_DNA"/>
</dbReference>
<gene>
    <name evidence="9" type="ORF">J2X20_003849</name>
</gene>
<keyword evidence="6 7" id="KW-0472">Membrane</keyword>
<proteinExistence type="inferred from homology"/>
<dbReference type="InterPro" id="IPR017464">
    <property type="entry name" value="Sugar_tfrase_EpsB_2"/>
</dbReference>
<dbReference type="Proteomes" id="UP001180453">
    <property type="component" value="Unassembled WGS sequence"/>
</dbReference>
<evidence type="ECO:0000259" key="8">
    <source>
        <dbReference type="Pfam" id="PF02397"/>
    </source>
</evidence>
<dbReference type="InterPro" id="IPR003362">
    <property type="entry name" value="Bact_transf"/>
</dbReference>
<comment type="subcellular location">
    <subcellularLocation>
        <location evidence="1">Membrane</location>
        <topology evidence="1">Multi-pass membrane protein</topology>
    </subcellularLocation>
</comment>
<keyword evidence="5 7" id="KW-1133">Transmembrane helix</keyword>
<feature type="transmembrane region" description="Helical" evidence="7">
    <location>
        <begin position="278"/>
        <end position="299"/>
    </location>
</feature>
<evidence type="ECO:0000313" key="9">
    <source>
        <dbReference type="EMBL" id="MDR7271181.1"/>
    </source>
</evidence>
<comment type="caution">
    <text evidence="9">The sequence shown here is derived from an EMBL/GenBank/DDBJ whole genome shotgun (WGS) entry which is preliminary data.</text>
</comment>
<feature type="transmembrane region" description="Helical" evidence="7">
    <location>
        <begin position="81"/>
        <end position="99"/>
    </location>
</feature>
<dbReference type="PANTHER" id="PTHR30576">
    <property type="entry name" value="COLANIC BIOSYNTHESIS UDP-GLUCOSE LIPID CARRIER TRANSFERASE"/>
    <property type="match status" value="1"/>
</dbReference>
<dbReference type="RefSeq" id="WP_310267958.1">
    <property type="nucleotide sequence ID" value="NZ_JAVDXU010000003.1"/>
</dbReference>
<reference evidence="9 10" key="1">
    <citation type="submission" date="2023-07" db="EMBL/GenBank/DDBJ databases">
        <title>Sorghum-associated microbial communities from plants grown in Nebraska, USA.</title>
        <authorList>
            <person name="Schachtman D."/>
        </authorList>
    </citation>
    <scope>NUCLEOTIDE SEQUENCE [LARGE SCALE GENOMIC DNA]</scope>
    <source>
        <strain evidence="9 10">BE314</strain>
    </source>
</reference>
<evidence type="ECO:0000313" key="10">
    <source>
        <dbReference type="Proteomes" id="UP001180453"/>
    </source>
</evidence>
<dbReference type="GO" id="GO:0016740">
    <property type="term" value="F:transferase activity"/>
    <property type="evidence" value="ECO:0007669"/>
    <property type="project" value="UniProtKB-KW"/>
</dbReference>
<dbReference type="NCBIfam" id="TIGR03025">
    <property type="entry name" value="EPS_sugtrans"/>
    <property type="match status" value="1"/>
</dbReference>
<feature type="domain" description="Bacterial sugar transferase" evidence="8">
    <location>
        <begin position="273"/>
        <end position="456"/>
    </location>
</feature>
<dbReference type="Pfam" id="PF02397">
    <property type="entry name" value="Bac_transf"/>
    <property type="match status" value="1"/>
</dbReference>
<organism evidence="9 10">
    <name type="scientific">Roseateles saccharophilus</name>
    <name type="common">Pseudomonas saccharophila</name>
    <dbReference type="NCBI Taxonomy" id="304"/>
    <lineage>
        <taxon>Bacteria</taxon>
        <taxon>Pseudomonadati</taxon>
        <taxon>Pseudomonadota</taxon>
        <taxon>Betaproteobacteria</taxon>
        <taxon>Burkholderiales</taxon>
        <taxon>Sphaerotilaceae</taxon>
        <taxon>Roseateles</taxon>
    </lineage>
</organism>
<feature type="transmembrane region" description="Helical" evidence="7">
    <location>
        <begin position="47"/>
        <end position="69"/>
    </location>
</feature>
<feature type="transmembrane region" description="Helical" evidence="7">
    <location>
        <begin position="111"/>
        <end position="130"/>
    </location>
</feature>
<evidence type="ECO:0000256" key="1">
    <source>
        <dbReference type="ARBA" id="ARBA00004141"/>
    </source>
</evidence>
<dbReference type="Gene3D" id="3.40.50.720">
    <property type="entry name" value="NAD(P)-binding Rossmann-like Domain"/>
    <property type="match status" value="1"/>
</dbReference>
<sequence length="462" mass="51384">MQMIRIFNHYLHKQTLLQVFFDLGLIVFAVIAVVLSQGESAQTVLPFAASHGLSLAGCMFVINSATGFYQHVHNRSITESCARALFGLLFGLPLAYAIFSLVPSNTSHRDMLTLVAMMAVAAVMIHRVYAAHSGTQARMRSRILIFGTGVAARTVGNTLRASDPHAQIVGFYAGPNEEHPEVPQAEIINDGANLTEAALKHNVDEIVVALSERRGGSMPLRQLLDCKLSGVRVVDIATHFEKTLAQINIKHVNAGWLVFGDGFSQGMLRAAIKRVCDVIFAALILAVTWPIMLATALAIRFESRGPVLYRQERVGLNGVPFSVIKFRSMRTDAEKDGKPRWATKNDDRVTRVGRFIRKVRIDELPQLFNVLWGEMSMVGPRPERQFFVDDLISKIPYYAVRHSVKPGVTGWAQVRYEYGSTIEDSVEKLQYDLYYVKNHSLFLDLLIMLETVAVVLTGKGAR</sequence>
<evidence type="ECO:0000256" key="6">
    <source>
        <dbReference type="ARBA" id="ARBA00023136"/>
    </source>
</evidence>
<dbReference type="NCBIfam" id="TIGR03013">
    <property type="entry name" value="EpsB_2"/>
    <property type="match status" value="1"/>
</dbReference>
<comment type="similarity">
    <text evidence="2">Belongs to the bacterial sugar transferase family.</text>
</comment>
<accession>A0ABU1YT79</accession>
<evidence type="ECO:0000256" key="5">
    <source>
        <dbReference type="ARBA" id="ARBA00022989"/>
    </source>
</evidence>
<dbReference type="PANTHER" id="PTHR30576:SF0">
    <property type="entry name" value="UNDECAPRENYL-PHOSPHATE N-ACETYLGALACTOSAMINYL 1-PHOSPHATE TRANSFERASE-RELATED"/>
    <property type="match status" value="1"/>
</dbReference>
<evidence type="ECO:0000256" key="4">
    <source>
        <dbReference type="ARBA" id="ARBA00022692"/>
    </source>
</evidence>
<protein>
    <submittedName>
        <fullName evidence="9">Sugar transferase (PEP-CTERM system associated)</fullName>
    </submittedName>
</protein>
<keyword evidence="3 9" id="KW-0808">Transferase</keyword>
<evidence type="ECO:0000256" key="7">
    <source>
        <dbReference type="SAM" id="Phobius"/>
    </source>
</evidence>
<keyword evidence="4 7" id="KW-0812">Transmembrane</keyword>